<keyword evidence="11" id="KW-0282">Flagellum</keyword>
<sequence length="506" mass="54958">MRSTFSGLEIAKRGMFTQQSALNTTGHNIANANTPGYTRQRVNFEQTEPYPNASINRPHIPGQTGTGVQAGTIERVRDSFLDTQFRYENNKSGYWDSRADALLKMEEIMNEPSETGLSKSFDRFWQSMQDLALNPTNAGARSVVRERGKAVAETFHYLSTSLKAVQGELKSELQVSVKEINSLANQINSINKQISEIEPHGYLANDLYDERDRLLDQLSGLSNVKISYEKSGGNALPIAEGSVSIEIVDAGGKSLGTLVDGKTKTVNEISIGYSSNNGLADTVSIGGTAIDVKDFGSAGKIRSLIDSYGYNDGGSAKGVYPEMLQQLDQLAYSFATEVNKVQEAGYSIKRIEEGGTSSSPFFDLDSLTNPPEGAAALIQLHQDILDSTDNIAASSNGNIGDGKNALALAEVKNQTFFIGGKTTTIQDFYESLIGGMAVDAQEANRLSSNTDVLRSAVDQRRQSVSAVSLDEEMTNMIQFQHAYNASAKMISLQDEMLDTIINGLRR</sequence>
<name>A0A084GXT4_METID</name>
<evidence type="ECO:0000259" key="9">
    <source>
        <dbReference type="Pfam" id="PF06429"/>
    </source>
</evidence>
<dbReference type="Pfam" id="PF22638">
    <property type="entry name" value="FlgK_D1"/>
    <property type="match status" value="1"/>
</dbReference>
<accession>A0A084GXT4</accession>
<comment type="caution">
    <text evidence="11">The sequence shown here is derived from an EMBL/GenBank/DDBJ whole genome shotgun (WGS) entry which is preliminary data.</text>
</comment>
<dbReference type="GO" id="GO:0005576">
    <property type="term" value="C:extracellular region"/>
    <property type="evidence" value="ECO:0007669"/>
    <property type="project" value="UniProtKB-SubCell"/>
</dbReference>
<evidence type="ECO:0000259" key="10">
    <source>
        <dbReference type="Pfam" id="PF22638"/>
    </source>
</evidence>
<comment type="subcellular location">
    <subcellularLocation>
        <location evidence="1 7">Bacterial flagellum</location>
    </subcellularLocation>
    <subcellularLocation>
        <location evidence="2 7">Secreted</location>
    </subcellularLocation>
</comment>
<dbReference type="EMBL" id="JNVC02000005">
    <property type="protein sequence ID" value="KEZ52146.1"/>
    <property type="molecule type" value="Genomic_DNA"/>
</dbReference>
<evidence type="ECO:0000313" key="12">
    <source>
        <dbReference type="Proteomes" id="UP000028549"/>
    </source>
</evidence>
<reference evidence="11 12" key="1">
    <citation type="journal article" date="2005" name="Int. J. Syst. Evol. Microbiol.">
        <title>Bacillus cibi sp. nov., isolated from jeotgal, a traditional Korean fermented seafood.</title>
        <authorList>
            <person name="Yoon J.H."/>
            <person name="Lee C.H."/>
            <person name="Oh T.K."/>
        </authorList>
    </citation>
    <scope>NUCLEOTIDE SEQUENCE [LARGE SCALE GENOMIC DNA]</scope>
    <source>
        <strain evidence="11 12">DSM 16189</strain>
    </source>
</reference>
<comment type="similarity">
    <text evidence="3 7">Belongs to the flagella basal body rod proteins family.</text>
</comment>
<evidence type="ECO:0000256" key="3">
    <source>
        <dbReference type="ARBA" id="ARBA00009677"/>
    </source>
</evidence>
<evidence type="ECO:0000259" key="8">
    <source>
        <dbReference type="Pfam" id="PF00460"/>
    </source>
</evidence>
<feature type="domain" description="Flagellar basal-body/hook protein C-terminal" evidence="9">
    <location>
        <begin position="463"/>
        <end position="502"/>
    </location>
</feature>
<feature type="domain" description="Flagellar hook-associated protein FlgK helical" evidence="10">
    <location>
        <begin position="104"/>
        <end position="349"/>
    </location>
</feature>
<evidence type="ECO:0000256" key="7">
    <source>
        <dbReference type="RuleBase" id="RU362065"/>
    </source>
</evidence>
<dbReference type="OrthoDB" id="9802553at2"/>
<dbReference type="InterPro" id="IPR010930">
    <property type="entry name" value="Flg_bb/hook_C_dom"/>
</dbReference>
<dbReference type="STRING" id="246786.GS18_0213780"/>
<keyword evidence="11" id="KW-0969">Cilium</keyword>
<dbReference type="AlphaFoldDB" id="A0A084GXT4"/>
<gene>
    <name evidence="7 11" type="primary">flgK</name>
    <name evidence="11" type="ORF">GS18_0213780</name>
</gene>
<dbReference type="GO" id="GO:0044780">
    <property type="term" value="P:bacterial-type flagellum assembly"/>
    <property type="evidence" value="ECO:0007669"/>
    <property type="project" value="InterPro"/>
</dbReference>
<dbReference type="Pfam" id="PF06429">
    <property type="entry name" value="Flg_bbr_C"/>
    <property type="match status" value="1"/>
</dbReference>
<proteinExistence type="inferred from homology"/>
<evidence type="ECO:0000256" key="6">
    <source>
        <dbReference type="ARBA" id="ARBA00023143"/>
    </source>
</evidence>
<dbReference type="Pfam" id="PF00460">
    <property type="entry name" value="Flg_bb_rod"/>
    <property type="match status" value="1"/>
</dbReference>
<dbReference type="PANTHER" id="PTHR30033">
    <property type="entry name" value="FLAGELLAR HOOK-ASSOCIATED PROTEIN 1"/>
    <property type="match status" value="1"/>
</dbReference>
<evidence type="ECO:0000313" key="11">
    <source>
        <dbReference type="EMBL" id="KEZ52146.1"/>
    </source>
</evidence>
<dbReference type="GO" id="GO:0009424">
    <property type="term" value="C:bacterial-type flagellum hook"/>
    <property type="evidence" value="ECO:0007669"/>
    <property type="project" value="UniProtKB-UniRule"/>
</dbReference>
<keyword evidence="5 7" id="KW-0964">Secreted</keyword>
<keyword evidence="6 7" id="KW-0975">Bacterial flagellum</keyword>
<dbReference type="PRINTS" id="PR01005">
    <property type="entry name" value="FLGHOOKAP1"/>
</dbReference>
<dbReference type="InterPro" id="IPR053927">
    <property type="entry name" value="FlgK_helical"/>
</dbReference>
<dbReference type="Proteomes" id="UP000028549">
    <property type="component" value="Unassembled WGS sequence"/>
</dbReference>
<dbReference type="SUPFAM" id="SSF64518">
    <property type="entry name" value="Phase 1 flagellin"/>
    <property type="match status" value="1"/>
</dbReference>
<dbReference type="InterPro" id="IPR001444">
    <property type="entry name" value="Flag_bb_rod_N"/>
</dbReference>
<evidence type="ECO:0000256" key="2">
    <source>
        <dbReference type="ARBA" id="ARBA00004613"/>
    </source>
</evidence>
<evidence type="ECO:0000256" key="1">
    <source>
        <dbReference type="ARBA" id="ARBA00004365"/>
    </source>
</evidence>
<dbReference type="InterPro" id="IPR002371">
    <property type="entry name" value="FlgK"/>
</dbReference>
<organism evidence="11 12">
    <name type="scientific">Metabacillus indicus</name>
    <name type="common">Bacillus indicus</name>
    <dbReference type="NCBI Taxonomy" id="246786"/>
    <lineage>
        <taxon>Bacteria</taxon>
        <taxon>Bacillati</taxon>
        <taxon>Bacillota</taxon>
        <taxon>Bacilli</taxon>
        <taxon>Bacillales</taxon>
        <taxon>Bacillaceae</taxon>
        <taxon>Metabacillus</taxon>
    </lineage>
</organism>
<evidence type="ECO:0000256" key="4">
    <source>
        <dbReference type="ARBA" id="ARBA00016244"/>
    </source>
</evidence>
<feature type="domain" description="Flagellar basal body rod protein N-terminal" evidence="8">
    <location>
        <begin position="8"/>
        <end position="38"/>
    </location>
</feature>
<dbReference type="GO" id="GO:0005198">
    <property type="term" value="F:structural molecule activity"/>
    <property type="evidence" value="ECO:0007669"/>
    <property type="project" value="UniProtKB-UniRule"/>
</dbReference>
<dbReference type="NCBIfam" id="TIGR02492">
    <property type="entry name" value="flgK_ends"/>
    <property type="match status" value="1"/>
</dbReference>
<evidence type="ECO:0000256" key="5">
    <source>
        <dbReference type="ARBA" id="ARBA00022525"/>
    </source>
</evidence>
<keyword evidence="11" id="KW-0966">Cell projection</keyword>
<dbReference type="RefSeq" id="WP_029566976.1">
    <property type="nucleotide sequence ID" value="NZ_JNVC02000005.1"/>
</dbReference>
<dbReference type="PANTHER" id="PTHR30033:SF1">
    <property type="entry name" value="FLAGELLAR HOOK-ASSOCIATED PROTEIN 1"/>
    <property type="match status" value="1"/>
</dbReference>
<protein>
    <recommendedName>
        <fullName evidence="4 7">Flagellar hook-associated protein 1</fullName>
        <shortName evidence="7">HAP1</shortName>
    </recommendedName>
</protein>
<keyword evidence="12" id="KW-1185">Reference proteome</keyword>